<dbReference type="GO" id="GO:0004519">
    <property type="term" value="F:endonuclease activity"/>
    <property type="evidence" value="ECO:0007669"/>
    <property type="project" value="UniProtKB-KW"/>
</dbReference>
<dbReference type="SUPFAM" id="SSF52980">
    <property type="entry name" value="Restriction endonuclease-like"/>
    <property type="match status" value="1"/>
</dbReference>
<keyword evidence="3" id="KW-1185">Reference proteome</keyword>
<dbReference type="InterPro" id="IPR008538">
    <property type="entry name" value="Uma2"/>
</dbReference>
<name>A0ABU0EVM4_9PSEU</name>
<evidence type="ECO:0000259" key="1">
    <source>
        <dbReference type="Pfam" id="PF05685"/>
    </source>
</evidence>
<protein>
    <submittedName>
        <fullName evidence="2">Uma2 family endonuclease</fullName>
    </submittedName>
</protein>
<keyword evidence="2" id="KW-0378">Hydrolase</keyword>
<organism evidence="2 3">
    <name type="scientific">Amycolatopsis thermophila</name>
    <dbReference type="NCBI Taxonomy" id="206084"/>
    <lineage>
        <taxon>Bacteria</taxon>
        <taxon>Bacillati</taxon>
        <taxon>Actinomycetota</taxon>
        <taxon>Actinomycetes</taxon>
        <taxon>Pseudonocardiales</taxon>
        <taxon>Pseudonocardiaceae</taxon>
        <taxon>Amycolatopsis</taxon>
    </lineage>
</organism>
<dbReference type="InterPro" id="IPR011335">
    <property type="entry name" value="Restrct_endonuc-II-like"/>
</dbReference>
<dbReference type="RefSeq" id="WP_306991874.1">
    <property type="nucleotide sequence ID" value="NZ_JAUSUT010000001.1"/>
</dbReference>
<keyword evidence="2" id="KW-0540">Nuclease</keyword>
<comment type="caution">
    <text evidence="2">The sequence shown here is derived from an EMBL/GenBank/DDBJ whole genome shotgun (WGS) entry which is preliminary data.</text>
</comment>
<accession>A0ABU0EVM4</accession>
<proteinExistence type="predicted"/>
<dbReference type="CDD" id="cd06260">
    <property type="entry name" value="DUF820-like"/>
    <property type="match status" value="1"/>
</dbReference>
<dbReference type="Gene3D" id="3.90.1570.10">
    <property type="entry name" value="tt1808, chain A"/>
    <property type="match status" value="1"/>
</dbReference>
<gene>
    <name evidence="2" type="ORF">FB470_002856</name>
</gene>
<dbReference type="PANTHER" id="PTHR35400:SF3">
    <property type="entry name" value="SLL1072 PROTEIN"/>
    <property type="match status" value="1"/>
</dbReference>
<reference evidence="2 3" key="1">
    <citation type="submission" date="2023-07" db="EMBL/GenBank/DDBJ databases">
        <title>Sequencing the genomes of 1000 actinobacteria strains.</title>
        <authorList>
            <person name="Klenk H.-P."/>
        </authorList>
    </citation>
    <scope>NUCLEOTIDE SEQUENCE [LARGE SCALE GENOMIC DNA]</scope>
    <source>
        <strain evidence="2 3">DSM 45805</strain>
    </source>
</reference>
<sequence>MSSATTSYGWEWEGLLRAWQELDVPEGWRAEITEGGVTMTPPPGNGRNRIAHLVHRALGRAVADDRDILQTLGIAIRGASRLYQPDLVVVPDRELSARPDNVPVPAKRAELVVEIVSQGNARTDRVEKLWAYAQAPVPLYLLIDRYAEPKPSVTLFSDPVDGHYRRFEQVAFGEEIRLPPPFDLTLETAGF</sequence>
<feature type="domain" description="Putative restriction endonuclease" evidence="1">
    <location>
        <begin position="21"/>
        <end position="186"/>
    </location>
</feature>
<keyword evidence="2" id="KW-0255">Endonuclease</keyword>
<dbReference type="Proteomes" id="UP001229651">
    <property type="component" value="Unassembled WGS sequence"/>
</dbReference>
<dbReference type="EMBL" id="JAUSUT010000001">
    <property type="protein sequence ID" value="MDQ0378862.1"/>
    <property type="molecule type" value="Genomic_DNA"/>
</dbReference>
<evidence type="ECO:0000313" key="3">
    <source>
        <dbReference type="Proteomes" id="UP001229651"/>
    </source>
</evidence>
<dbReference type="InterPro" id="IPR012296">
    <property type="entry name" value="Nuclease_put_TT1808"/>
</dbReference>
<evidence type="ECO:0000313" key="2">
    <source>
        <dbReference type="EMBL" id="MDQ0378862.1"/>
    </source>
</evidence>
<dbReference type="Pfam" id="PF05685">
    <property type="entry name" value="Uma2"/>
    <property type="match status" value="1"/>
</dbReference>
<dbReference type="PANTHER" id="PTHR35400">
    <property type="entry name" value="SLR1083 PROTEIN"/>
    <property type="match status" value="1"/>
</dbReference>